<dbReference type="OrthoDB" id="9766450at2"/>
<dbReference type="SUPFAM" id="SSF51735">
    <property type="entry name" value="NAD(P)-binding Rossmann-fold domains"/>
    <property type="match status" value="1"/>
</dbReference>
<keyword evidence="3" id="KW-1185">Reference proteome</keyword>
<evidence type="ECO:0000259" key="1">
    <source>
        <dbReference type="Pfam" id="PF01370"/>
    </source>
</evidence>
<dbReference type="PANTHER" id="PTHR43245:SF13">
    <property type="entry name" value="UDP-D-APIOSE_UDP-D-XYLOSE SYNTHASE 2"/>
    <property type="match status" value="1"/>
</dbReference>
<reference evidence="2 3" key="1">
    <citation type="submission" date="2017-06" db="EMBL/GenBank/DDBJ databases">
        <authorList>
            <person name="Kim H.J."/>
            <person name="Triplett B.A."/>
        </authorList>
    </citation>
    <scope>NUCLEOTIDE SEQUENCE [LARGE SCALE GENOMIC DNA]</scope>
    <source>
        <strain evidence="2 3">DSM 18704</strain>
    </source>
</reference>
<dbReference type="Gene3D" id="3.90.25.10">
    <property type="entry name" value="UDP-galactose 4-epimerase, domain 1"/>
    <property type="match status" value="1"/>
</dbReference>
<evidence type="ECO:0000313" key="3">
    <source>
        <dbReference type="Proteomes" id="UP000198356"/>
    </source>
</evidence>
<feature type="domain" description="NAD-dependent epimerase/dehydratase" evidence="1">
    <location>
        <begin position="5"/>
        <end position="242"/>
    </location>
</feature>
<dbReference type="PANTHER" id="PTHR43245">
    <property type="entry name" value="BIFUNCTIONAL POLYMYXIN RESISTANCE PROTEIN ARNA"/>
    <property type="match status" value="1"/>
</dbReference>
<proteinExistence type="predicted"/>
<name>A0A239DHM4_9BACT</name>
<dbReference type="EMBL" id="FZOU01000001">
    <property type="protein sequence ID" value="SNS31847.1"/>
    <property type="molecule type" value="Genomic_DNA"/>
</dbReference>
<gene>
    <name evidence="2" type="ORF">SAMN05421770_101474</name>
</gene>
<dbReference type="AlphaFoldDB" id="A0A239DHM4"/>
<dbReference type="InterPro" id="IPR050177">
    <property type="entry name" value="Lipid_A_modif_metabolic_enz"/>
</dbReference>
<dbReference type="InterPro" id="IPR001509">
    <property type="entry name" value="Epimerase_deHydtase"/>
</dbReference>
<dbReference type="InterPro" id="IPR036291">
    <property type="entry name" value="NAD(P)-bd_dom_sf"/>
</dbReference>
<accession>A0A239DHM4</accession>
<organism evidence="2 3">
    <name type="scientific">Granulicella rosea</name>
    <dbReference type="NCBI Taxonomy" id="474952"/>
    <lineage>
        <taxon>Bacteria</taxon>
        <taxon>Pseudomonadati</taxon>
        <taxon>Acidobacteriota</taxon>
        <taxon>Terriglobia</taxon>
        <taxon>Terriglobales</taxon>
        <taxon>Acidobacteriaceae</taxon>
        <taxon>Granulicella</taxon>
    </lineage>
</organism>
<dbReference type="Gene3D" id="3.40.50.720">
    <property type="entry name" value="NAD(P)-binding Rossmann-like Domain"/>
    <property type="match status" value="1"/>
</dbReference>
<evidence type="ECO:0000313" key="2">
    <source>
        <dbReference type="EMBL" id="SNS31847.1"/>
    </source>
</evidence>
<dbReference type="Proteomes" id="UP000198356">
    <property type="component" value="Unassembled WGS sequence"/>
</dbReference>
<protein>
    <submittedName>
        <fullName evidence="2">UDP-glucose 4-epimerase</fullName>
    </submittedName>
</protein>
<sequence>MTTYLITGIAGFIGSHLAHALVARGDRVRGLDNFSTGRLRNLNGLGHCLDLHDVDLRNADAVAEVCQGVDVIFHQAALPSVPRSVKEPRPSHEANIDGTFNLLEGARAAGVKRVVYAASSSAYGNQPGFPRVETMAPQPIAPYPVQKLAGELYMQSYARVYGMETVCLRYFNIFGPRQVPDSPYSGIMAKFILQMMQGVQPVIFGDGEQGRDFTYVDNAVQANLLAAAAPAEKIAGRVFNVATGERHTLNETYRIIAEQLGWPHPPQHGPVRAGDVRDSLADISAAREAFGYDPRVGFEEGLRRTVAWYRTDPQTLHDAGLPLE</sequence>
<dbReference type="Pfam" id="PF01370">
    <property type="entry name" value="Epimerase"/>
    <property type="match status" value="1"/>
</dbReference>
<dbReference type="RefSeq" id="WP_089406765.1">
    <property type="nucleotide sequence ID" value="NZ_FZOU01000001.1"/>
</dbReference>